<dbReference type="Pfam" id="PF00617">
    <property type="entry name" value="RasGEF"/>
    <property type="match status" value="1"/>
</dbReference>
<feature type="chain" id="PRO_5001601118" description="Ras-GEF domain-containing protein" evidence="4">
    <location>
        <begin position="19"/>
        <end position="940"/>
    </location>
</feature>
<evidence type="ECO:0000256" key="3">
    <source>
        <dbReference type="SAM" id="MobiDB-lite"/>
    </source>
</evidence>
<dbReference type="InterPro" id="IPR000651">
    <property type="entry name" value="Ras-like_Gua-exchang_fac_N"/>
</dbReference>
<feature type="region of interest" description="Disordered" evidence="3">
    <location>
        <begin position="423"/>
        <end position="446"/>
    </location>
</feature>
<dbReference type="Gene3D" id="1.10.840.10">
    <property type="entry name" value="Ras guanine-nucleotide exchange factors catalytic domain"/>
    <property type="match status" value="1"/>
</dbReference>
<feature type="domain" description="Ras-GEF" evidence="5">
    <location>
        <begin position="686"/>
        <end position="934"/>
    </location>
</feature>
<dbReference type="PROSITE" id="PS50212">
    <property type="entry name" value="RASGEF_NTER"/>
    <property type="match status" value="1"/>
</dbReference>
<feature type="region of interest" description="Disordered" evidence="3">
    <location>
        <begin position="81"/>
        <end position="118"/>
    </location>
</feature>
<dbReference type="InterPro" id="IPR008937">
    <property type="entry name" value="Ras-like_GEF"/>
</dbReference>
<sequence length="940" mass="104766">MCVRSLFFFVAPPARCLAVTCEMLRVTIISMRSLRLRVCAEPFPFFPLTLERQTSRAVCCGVAFMRRSSVVVSRFVGSFPTEEDTSHDVLSSPLSPPPPPPSTGSDEESERESSVLGSLPRSLEGVVRKVVRRPGVTNSPLTVGIQAGGGDGVWQCAATPPMLPNGADGRSVLTLNKLPVLTSPSFGSDAETTWASDLAARYPYYNSHISLRTTTGNSQNELRRRNRSTGDGASPMIFQTAVDSIRDTSLPPLTVMDMNQAIQRCIQECQRAMSPLTSSIPFIRLHKGECVGKVDTAIPNTRLVECLREVRLECGANDFVEAFLCANGYNEALRSFRMHLPLAEQQLQSFLYHQRRQQQRRSRCLVTTPSVQKGGQGALPSPEYAMTNDDLLLLVMETVRRKQLLNDSLPWRDVNCQRKDHRLESLKRHQTPQEHTSTSPDGGGATSLGSAVGGSLDLLIEVLILVETDIPFTTGMPVMNYTNTFIVLASLFVMPEVLIVRLIRLFRHVQQDLLLDDSRRVFLQRRIVQFMTAYCSYHEADVTYTLLERLQQFLRKLYVTPSVGHSARSAEAVACGEAKRSMAGTQQELGGFLFVHAEVAPSLNELSDFLELTLEKTYMAPQEGGSGVCWQRHLTAPVRPLGTILKTSNQQACGAEAVDGVRAAFHEECLKKEGGYQAEVAFTVVAAETLAMQLCLLSFKLFADIRLRELLNNAWGDEDMRRSVPNYLLRLIDYSSHVQRWTTAVIVSPSRWSECQKAMIYIIRLCRCLCDQQNYEMASAVLGGLQHPAVVALEELYQGRVEPHGILGDEEQRELMALQNLMDPFAPQESPSSFARISSRASEESQAPMIPLLAPLLGVLFRTEEVRGRTVELSPTTGVPIVNWTKIMAIGKTVFLWLRCQNMPYAYAPDATLQHYLWQLPGHLLRDATLMRLAQQKRQP</sequence>
<feature type="region of interest" description="Disordered" evidence="3">
    <location>
        <begin position="363"/>
        <end position="383"/>
    </location>
</feature>
<feature type="signal peptide" evidence="4">
    <location>
        <begin position="1"/>
        <end position="18"/>
    </location>
</feature>
<evidence type="ECO:0000256" key="2">
    <source>
        <dbReference type="PROSITE-ProRule" id="PRU00168"/>
    </source>
</evidence>
<dbReference type="InterPro" id="IPR036964">
    <property type="entry name" value="RASGEF_cat_dom_sf"/>
</dbReference>
<evidence type="ECO:0000259" key="5">
    <source>
        <dbReference type="PROSITE" id="PS50009"/>
    </source>
</evidence>
<dbReference type="InterPro" id="IPR001895">
    <property type="entry name" value="RASGEF_cat_dom"/>
</dbReference>
<evidence type="ECO:0008006" key="9">
    <source>
        <dbReference type="Google" id="ProtNLM"/>
    </source>
</evidence>
<evidence type="ECO:0000313" key="8">
    <source>
        <dbReference type="Proteomes" id="UP000031737"/>
    </source>
</evidence>
<dbReference type="PANTHER" id="PTHR23113">
    <property type="entry name" value="GUANINE NUCLEOTIDE EXCHANGE FACTOR"/>
    <property type="match status" value="1"/>
</dbReference>
<evidence type="ECO:0000256" key="4">
    <source>
        <dbReference type="SAM" id="SignalP"/>
    </source>
</evidence>
<dbReference type="EMBL" id="AUPL01007224">
    <property type="protein sequence ID" value="ESL05157.1"/>
    <property type="molecule type" value="Genomic_DNA"/>
</dbReference>
<accession>A0A061IVX6</accession>
<name>A0A061IVX6_TRYRA</name>
<gene>
    <name evidence="7" type="ORF">TRSC58_07217</name>
</gene>
<comment type="caution">
    <text evidence="7">The sequence shown here is derived from an EMBL/GenBank/DDBJ whole genome shotgun (WGS) entry which is preliminary data.</text>
</comment>
<reference evidence="7 8" key="1">
    <citation type="submission" date="2013-07" db="EMBL/GenBank/DDBJ databases">
        <authorList>
            <person name="Stoco P.H."/>
            <person name="Wagner G."/>
            <person name="Gerber A."/>
            <person name="Zaha A."/>
            <person name="Thompson C."/>
            <person name="Bartholomeu D.C."/>
            <person name="Luckemeyer D.D."/>
            <person name="Bahia D."/>
            <person name="Loreto E."/>
            <person name="Prestes E.B."/>
            <person name="Lima F.M."/>
            <person name="Rodrigues-Luiz G."/>
            <person name="Vallejo G.A."/>
            <person name="Filho J.F."/>
            <person name="Monteiro K.M."/>
            <person name="Tyler K.M."/>
            <person name="de Almeida L.G."/>
            <person name="Ortiz M.F."/>
            <person name="Siervo M.A."/>
            <person name="de Moraes M.H."/>
            <person name="Cunha O.L."/>
            <person name="Mendonca-Neto R."/>
            <person name="Silva R."/>
            <person name="Teixeira S.M."/>
            <person name="Murta S.M."/>
            <person name="Sincero T.C."/>
            <person name="Mendes T.A."/>
            <person name="Urmenyi T.P."/>
            <person name="Silva V.G."/>
            <person name="da Rocha W.D."/>
            <person name="Andersson B."/>
            <person name="Romanha A.J."/>
            <person name="Steindel M."/>
            <person name="de Vasconcelos A.T."/>
            <person name="Grisard E.C."/>
        </authorList>
    </citation>
    <scope>NUCLEOTIDE SEQUENCE [LARGE SCALE GENOMIC DNA]</scope>
    <source>
        <strain evidence="7 8">SC58</strain>
    </source>
</reference>
<proteinExistence type="predicted"/>
<protein>
    <recommendedName>
        <fullName evidence="9">Ras-GEF domain-containing protein</fullName>
    </recommendedName>
</protein>
<keyword evidence="8" id="KW-1185">Reference proteome</keyword>
<keyword evidence="1 2" id="KW-0344">Guanine-nucleotide releasing factor</keyword>
<dbReference type="GO" id="GO:0005085">
    <property type="term" value="F:guanyl-nucleotide exchange factor activity"/>
    <property type="evidence" value="ECO:0007669"/>
    <property type="project" value="UniProtKB-KW"/>
</dbReference>
<dbReference type="GO" id="GO:0007264">
    <property type="term" value="P:small GTPase-mediated signal transduction"/>
    <property type="evidence" value="ECO:0007669"/>
    <property type="project" value="InterPro"/>
</dbReference>
<dbReference type="SUPFAM" id="SSF48366">
    <property type="entry name" value="Ras GEF"/>
    <property type="match status" value="1"/>
</dbReference>
<dbReference type="SMART" id="SM00147">
    <property type="entry name" value="RasGEF"/>
    <property type="match status" value="1"/>
</dbReference>
<dbReference type="AlphaFoldDB" id="A0A061IVX6"/>
<keyword evidence="4" id="KW-0732">Signal</keyword>
<dbReference type="VEuPathDB" id="TriTrypDB:TRSC58_07217"/>
<dbReference type="OrthoDB" id="546434at2759"/>
<dbReference type="InterPro" id="IPR023578">
    <property type="entry name" value="Ras_GEF_dom_sf"/>
</dbReference>
<organism evidence="7 8">
    <name type="scientific">Trypanosoma rangeli SC58</name>
    <dbReference type="NCBI Taxonomy" id="429131"/>
    <lineage>
        <taxon>Eukaryota</taxon>
        <taxon>Discoba</taxon>
        <taxon>Euglenozoa</taxon>
        <taxon>Kinetoplastea</taxon>
        <taxon>Metakinetoplastina</taxon>
        <taxon>Trypanosomatida</taxon>
        <taxon>Trypanosomatidae</taxon>
        <taxon>Trypanosoma</taxon>
        <taxon>Herpetosoma</taxon>
    </lineage>
</organism>
<feature type="region of interest" description="Disordered" evidence="3">
    <location>
        <begin position="215"/>
        <end position="234"/>
    </location>
</feature>
<dbReference type="PANTHER" id="PTHR23113:SF99">
    <property type="entry name" value="RASGEF DOMAIN-CONTAINING PROTEIN"/>
    <property type="match status" value="1"/>
</dbReference>
<feature type="domain" description="N-terminal Ras-GEF" evidence="6">
    <location>
        <begin position="447"/>
        <end position="583"/>
    </location>
</feature>
<evidence type="ECO:0000259" key="6">
    <source>
        <dbReference type="PROSITE" id="PS50212"/>
    </source>
</evidence>
<dbReference type="Gene3D" id="1.20.870.10">
    <property type="entry name" value="Son of sevenless (SoS) protein Chain: S domain 1"/>
    <property type="match status" value="1"/>
</dbReference>
<evidence type="ECO:0000313" key="7">
    <source>
        <dbReference type="EMBL" id="ESL05157.1"/>
    </source>
</evidence>
<dbReference type="PROSITE" id="PS50009">
    <property type="entry name" value="RASGEF_CAT"/>
    <property type="match status" value="1"/>
</dbReference>
<dbReference type="Proteomes" id="UP000031737">
    <property type="component" value="Unassembled WGS sequence"/>
</dbReference>
<evidence type="ECO:0000256" key="1">
    <source>
        <dbReference type="ARBA" id="ARBA00022658"/>
    </source>
</evidence>